<dbReference type="AlphaFoldDB" id="A0A918VCC0"/>
<dbReference type="Gene3D" id="3.30.1540.10">
    <property type="entry name" value="formyl-coa transferase, domain 3"/>
    <property type="match status" value="1"/>
</dbReference>
<comment type="caution">
    <text evidence="2">The sequence shown here is derived from an EMBL/GenBank/DDBJ whole genome shotgun (WGS) entry which is preliminary data.</text>
</comment>
<accession>A0A918VCC0</accession>
<dbReference type="InterPro" id="IPR050483">
    <property type="entry name" value="CoA-transferase_III_domain"/>
</dbReference>
<dbReference type="InterPro" id="IPR003673">
    <property type="entry name" value="CoA-Trfase_fam_III"/>
</dbReference>
<dbReference type="SUPFAM" id="SSF89796">
    <property type="entry name" value="CoA-transferase family III (CaiB/BaiF)"/>
    <property type="match status" value="1"/>
</dbReference>
<evidence type="ECO:0000313" key="3">
    <source>
        <dbReference type="Proteomes" id="UP000634139"/>
    </source>
</evidence>
<reference evidence="2" key="2">
    <citation type="submission" date="2020-09" db="EMBL/GenBank/DDBJ databases">
        <authorList>
            <person name="Sun Q."/>
            <person name="Kim S."/>
        </authorList>
    </citation>
    <scope>NUCLEOTIDE SEQUENCE</scope>
    <source>
        <strain evidence="2">KCTC 32422</strain>
    </source>
</reference>
<keyword evidence="1 2" id="KW-0808">Transferase</keyword>
<dbReference type="RefSeq" id="WP_189538676.1">
    <property type="nucleotide sequence ID" value="NZ_BMZD01000001.1"/>
</dbReference>
<evidence type="ECO:0000313" key="2">
    <source>
        <dbReference type="EMBL" id="GGZ87846.1"/>
    </source>
</evidence>
<reference evidence="2" key="1">
    <citation type="journal article" date="2014" name="Int. J. Syst. Evol. Microbiol.">
        <title>Complete genome sequence of Corynebacterium casei LMG S-19264T (=DSM 44701T), isolated from a smear-ripened cheese.</title>
        <authorList>
            <consortium name="US DOE Joint Genome Institute (JGI-PGF)"/>
            <person name="Walter F."/>
            <person name="Albersmeier A."/>
            <person name="Kalinowski J."/>
            <person name="Ruckert C."/>
        </authorList>
    </citation>
    <scope>NUCLEOTIDE SEQUENCE</scope>
    <source>
        <strain evidence="2">KCTC 32422</strain>
    </source>
</reference>
<organism evidence="2 3">
    <name type="scientific">Novosphingobium arvoryzae</name>
    <dbReference type="NCBI Taxonomy" id="1256514"/>
    <lineage>
        <taxon>Bacteria</taxon>
        <taxon>Pseudomonadati</taxon>
        <taxon>Pseudomonadota</taxon>
        <taxon>Alphaproteobacteria</taxon>
        <taxon>Sphingomonadales</taxon>
        <taxon>Sphingomonadaceae</taxon>
        <taxon>Novosphingobium</taxon>
    </lineage>
</organism>
<dbReference type="GO" id="GO:0008410">
    <property type="term" value="F:CoA-transferase activity"/>
    <property type="evidence" value="ECO:0007669"/>
    <property type="project" value="TreeGrafter"/>
</dbReference>
<dbReference type="PANTHER" id="PTHR48207">
    <property type="entry name" value="SUCCINATE--HYDROXYMETHYLGLUTARATE COA-TRANSFERASE"/>
    <property type="match status" value="1"/>
</dbReference>
<keyword evidence="3" id="KW-1185">Reference proteome</keyword>
<dbReference type="PANTHER" id="PTHR48207:SF3">
    <property type="entry name" value="SUCCINATE--HYDROXYMETHYLGLUTARATE COA-TRANSFERASE"/>
    <property type="match status" value="1"/>
</dbReference>
<dbReference type="InterPro" id="IPR023606">
    <property type="entry name" value="CoA-Trfase_III_dom_1_sf"/>
</dbReference>
<gene>
    <name evidence="2" type="ORF">GCM10011617_03270</name>
</gene>
<dbReference type="Proteomes" id="UP000634139">
    <property type="component" value="Unassembled WGS sequence"/>
</dbReference>
<protein>
    <submittedName>
        <fullName evidence="2">CoA transferase</fullName>
    </submittedName>
</protein>
<sequence length="387" mass="41277">MTQPLAGIRVADFSHVMAGPYASHLLRLMGAEVIKIEPRGGDNFRNYGGDRRYDGMSPAFIAANAGKKSIALDLKNDEDKAIASAIVERCDVLLENFRPGVIDRLGLGYQDVTAFNPHIVFCSISGYGQVGPQRDWPAIDNIVQATSGMMMLSGDEQDPPIRIGFPIVDTLTGQTAALAILGALMRRAGGGAGSYIDVSMFDASLAFMTSALTPFLATGTPMARMGNTGYSGLPTASLFIARDGREVSLGVVQPNQFDALARHVGRLDWLDDPRFARPDARRANFDAMKAELAAVMLTRDAADWERDLSAIGVPCGMVRRVDEAAALAGADALLPLTVPGLPGGGNIAIPNAGFRMTPDGPGTDVPPPRLDEHRAEILDWLGMREIA</sequence>
<dbReference type="InterPro" id="IPR044855">
    <property type="entry name" value="CoA-Trfase_III_dom3_sf"/>
</dbReference>
<dbReference type="EMBL" id="BMZD01000001">
    <property type="protein sequence ID" value="GGZ87846.1"/>
    <property type="molecule type" value="Genomic_DNA"/>
</dbReference>
<dbReference type="Gene3D" id="3.40.50.10540">
    <property type="entry name" value="Crotonobetainyl-coa:carnitine coa-transferase, domain 1"/>
    <property type="match status" value="1"/>
</dbReference>
<proteinExistence type="predicted"/>
<evidence type="ECO:0000256" key="1">
    <source>
        <dbReference type="ARBA" id="ARBA00022679"/>
    </source>
</evidence>
<name>A0A918VCC0_9SPHN</name>
<dbReference type="Pfam" id="PF02515">
    <property type="entry name" value="CoA_transf_3"/>
    <property type="match status" value="1"/>
</dbReference>